<sequence>MKHQVQTLVVLRFFFPLGFTFVFIVDTMNFITCLDYFDCPWCLSDFFPW</sequence>
<keyword evidence="1" id="KW-1133">Transmembrane helix</keyword>
<keyword evidence="1" id="KW-0472">Membrane</keyword>
<evidence type="ECO:0000256" key="1">
    <source>
        <dbReference type="SAM" id="Phobius"/>
    </source>
</evidence>
<dbReference type="AlphaFoldDB" id="A0A2P2NQ79"/>
<name>A0A2P2NQ79_RHIMU</name>
<accession>A0A2P2NQ79</accession>
<keyword evidence="1" id="KW-0812">Transmembrane</keyword>
<evidence type="ECO:0000313" key="2">
    <source>
        <dbReference type="EMBL" id="MBX44639.1"/>
    </source>
</evidence>
<protein>
    <submittedName>
        <fullName evidence="2">Uncharacterized protein</fullName>
    </submittedName>
</protein>
<dbReference type="EMBL" id="GGEC01064155">
    <property type="protein sequence ID" value="MBX44639.1"/>
    <property type="molecule type" value="Transcribed_RNA"/>
</dbReference>
<organism evidence="2">
    <name type="scientific">Rhizophora mucronata</name>
    <name type="common">Asiatic mangrove</name>
    <dbReference type="NCBI Taxonomy" id="61149"/>
    <lineage>
        <taxon>Eukaryota</taxon>
        <taxon>Viridiplantae</taxon>
        <taxon>Streptophyta</taxon>
        <taxon>Embryophyta</taxon>
        <taxon>Tracheophyta</taxon>
        <taxon>Spermatophyta</taxon>
        <taxon>Magnoliopsida</taxon>
        <taxon>eudicotyledons</taxon>
        <taxon>Gunneridae</taxon>
        <taxon>Pentapetalae</taxon>
        <taxon>rosids</taxon>
        <taxon>fabids</taxon>
        <taxon>Malpighiales</taxon>
        <taxon>Rhizophoraceae</taxon>
        <taxon>Rhizophora</taxon>
    </lineage>
</organism>
<feature type="transmembrane region" description="Helical" evidence="1">
    <location>
        <begin position="7"/>
        <end position="25"/>
    </location>
</feature>
<proteinExistence type="predicted"/>
<reference evidence="2" key="1">
    <citation type="submission" date="2018-02" db="EMBL/GenBank/DDBJ databases">
        <title>Rhizophora mucronata_Transcriptome.</title>
        <authorList>
            <person name="Meera S.P."/>
            <person name="Sreeshan A."/>
            <person name="Augustine A."/>
        </authorList>
    </citation>
    <scope>NUCLEOTIDE SEQUENCE</scope>
    <source>
        <tissue evidence="2">Leaf</tissue>
    </source>
</reference>